<dbReference type="SUPFAM" id="SSF52540">
    <property type="entry name" value="P-loop containing nucleoside triphosphate hydrolases"/>
    <property type="match status" value="1"/>
</dbReference>
<evidence type="ECO:0000313" key="3">
    <source>
        <dbReference type="EMBL" id="KYC51791.1"/>
    </source>
</evidence>
<organism evidence="3 4">
    <name type="scientific">Candidatus Methanofastidiosum methylothiophilum</name>
    <dbReference type="NCBI Taxonomy" id="1705564"/>
    <lineage>
        <taxon>Archaea</taxon>
        <taxon>Methanobacteriati</taxon>
        <taxon>Methanobacteriota</taxon>
        <taxon>Stenosarchaea group</taxon>
        <taxon>Candidatus Methanofastidiosia</taxon>
        <taxon>Candidatus Methanofastidiosales</taxon>
        <taxon>Candidatus Methanofastidiosaceae</taxon>
        <taxon>Candidatus Methanofastidiosum</taxon>
    </lineage>
</organism>
<dbReference type="Gene3D" id="3.40.50.300">
    <property type="entry name" value="P-loop containing nucleotide triphosphate hydrolases"/>
    <property type="match status" value="1"/>
</dbReference>
<keyword evidence="1" id="KW-0812">Transmembrane</keyword>
<reference evidence="3 4" key="1">
    <citation type="journal article" date="2016" name="ISME J.">
        <title>Chasing the elusive Euryarchaeota class WSA2: genomes reveal a uniquely fastidious methyl-reducing methanogen.</title>
        <authorList>
            <person name="Nobu M.K."/>
            <person name="Narihiro T."/>
            <person name="Kuroda K."/>
            <person name="Mei R."/>
            <person name="Liu W.T."/>
        </authorList>
    </citation>
    <scope>NUCLEOTIDE SEQUENCE [LARGE SCALE GENOMIC DNA]</scope>
    <source>
        <strain evidence="3">U1lsi0528_Bin089</strain>
    </source>
</reference>
<evidence type="ECO:0000313" key="4">
    <source>
        <dbReference type="Proteomes" id="UP000075578"/>
    </source>
</evidence>
<keyword evidence="3" id="KW-0969">Cilium</keyword>
<feature type="domain" description="KaiC-like" evidence="2">
    <location>
        <begin position="6"/>
        <end position="173"/>
    </location>
</feature>
<comment type="caution">
    <text evidence="3">The sequence shown here is derived from an EMBL/GenBank/DDBJ whole genome shotgun (WGS) entry which is preliminary data.</text>
</comment>
<keyword evidence="3" id="KW-0282">Flagellum</keyword>
<protein>
    <submittedName>
        <fullName evidence="3">Flagellar accessory protein FlaH</fullName>
    </submittedName>
</protein>
<dbReference type="Proteomes" id="UP000075578">
    <property type="component" value="Unassembled WGS sequence"/>
</dbReference>
<feature type="transmembrane region" description="Helical" evidence="1">
    <location>
        <begin position="97"/>
        <end position="118"/>
    </location>
</feature>
<evidence type="ECO:0000256" key="1">
    <source>
        <dbReference type="SAM" id="Phobius"/>
    </source>
</evidence>
<gene>
    <name evidence="3" type="ORF">AMQ74_00997</name>
</gene>
<dbReference type="AlphaFoldDB" id="A0A150J3J9"/>
<evidence type="ECO:0000259" key="2">
    <source>
        <dbReference type="Pfam" id="PF06745"/>
    </source>
</evidence>
<dbReference type="UniPathway" id="UPA00988"/>
<keyword evidence="1" id="KW-1133">Transmembrane helix</keyword>
<dbReference type="Pfam" id="PF06745">
    <property type="entry name" value="ATPase"/>
    <property type="match status" value="1"/>
</dbReference>
<sequence length="201" mass="23595">MLKELEQNNILLLGEPETGKEYFGKELIKGDLIYVGIDKSPNEIRELFKPKFIIDCYTERLGVKSSEKYHISYAYDLDEIIRNIFMAREETKKDTTIIIDSLSTLIITLGLVPVYRFLQRLFAIGREKNVRVIILLHKGMHKDEVEVSIRHLADATLFLERAVEMGEEVFYVDFGKLYSGKYKRIKYRIDNNNVIFDRYTI</sequence>
<accession>A0A150J3J9</accession>
<name>A0A150J3J9_9EURY</name>
<dbReference type="InterPro" id="IPR027417">
    <property type="entry name" value="P-loop_NTPase"/>
</dbReference>
<keyword evidence="3" id="KW-0966">Cell projection</keyword>
<proteinExistence type="predicted"/>
<dbReference type="EMBL" id="LNGD01000054">
    <property type="protein sequence ID" value="KYC51791.1"/>
    <property type="molecule type" value="Genomic_DNA"/>
</dbReference>
<keyword evidence="1" id="KW-0472">Membrane</keyword>
<dbReference type="InterPro" id="IPR014774">
    <property type="entry name" value="KaiC-like_dom"/>
</dbReference>